<reference evidence="2 3" key="1">
    <citation type="journal article" date="2015" name="Genome Biol. Evol.">
        <title>Comparative Genomics of a Bacterivorous Green Alga Reveals Evolutionary Causalities and Consequences of Phago-Mixotrophic Mode of Nutrition.</title>
        <authorList>
            <person name="Burns J.A."/>
            <person name="Paasch A."/>
            <person name="Narechania A."/>
            <person name="Kim E."/>
        </authorList>
    </citation>
    <scope>NUCLEOTIDE SEQUENCE [LARGE SCALE GENOMIC DNA]</scope>
    <source>
        <strain evidence="2 3">PLY_AMNH</strain>
    </source>
</reference>
<evidence type="ECO:0000256" key="1">
    <source>
        <dbReference type="SAM" id="MobiDB-lite"/>
    </source>
</evidence>
<organism evidence="2 3">
    <name type="scientific">Cymbomonas tetramitiformis</name>
    <dbReference type="NCBI Taxonomy" id="36881"/>
    <lineage>
        <taxon>Eukaryota</taxon>
        <taxon>Viridiplantae</taxon>
        <taxon>Chlorophyta</taxon>
        <taxon>Pyramimonadophyceae</taxon>
        <taxon>Pyramimonadales</taxon>
        <taxon>Pyramimonadaceae</taxon>
        <taxon>Cymbomonas</taxon>
    </lineage>
</organism>
<protein>
    <submittedName>
        <fullName evidence="2">Uncharacterized protein</fullName>
    </submittedName>
</protein>
<accession>A0AAE0ETQ9</accession>
<dbReference type="Proteomes" id="UP001190700">
    <property type="component" value="Unassembled WGS sequence"/>
</dbReference>
<proteinExistence type="predicted"/>
<keyword evidence="3" id="KW-1185">Reference proteome</keyword>
<name>A0AAE0ETQ9_9CHLO</name>
<gene>
    <name evidence="2" type="ORF">CYMTET_50202</name>
</gene>
<evidence type="ECO:0000313" key="3">
    <source>
        <dbReference type="Proteomes" id="UP001190700"/>
    </source>
</evidence>
<dbReference type="EMBL" id="LGRX02033791">
    <property type="protein sequence ID" value="KAK3239904.1"/>
    <property type="molecule type" value="Genomic_DNA"/>
</dbReference>
<sequence>MSAPTTRAKRRLLLDSDIDSSIRLIPSIRDAPTPSTAPVPVPAAAAANESDGASKGHVLFPRITKSSTLRGGSEVCESCCARVGSGRYKERYFEAAGDTGKLAKIVVILKNEFGSARLDLAPFDFEDPTKEDIEKVNELLYDTLTYIVKIESPAENFLLGTDSVSDRDDRRAFFDLSTSR</sequence>
<dbReference type="AlphaFoldDB" id="A0AAE0ETQ9"/>
<feature type="region of interest" description="Disordered" evidence="1">
    <location>
        <begin position="29"/>
        <end position="48"/>
    </location>
</feature>
<comment type="caution">
    <text evidence="2">The sequence shown here is derived from an EMBL/GenBank/DDBJ whole genome shotgun (WGS) entry which is preliminary data.</text>
</comment>
<evidence type="ECO:0000313" key="2">
    <source>
        <dbReference type="EMBL" id="KAK3239904.1"/>
    </source>
</evidence>